<protein>
    <submittedName>
        <fullName evidence="1">Uncharacterized protein</fullName>
    </submittedName>
</protein>
<dbReference type="AlphaFoldDB" id="A0A225D7P6"/>
<dbReference type="EMBL" id="NIDE01000020">
    <property type="protein sequence ID" value="OWK34568.1"/>
    <property type="molecule type" value="Genomic_DNA"/>
</dbReference>
<comment type="caution">
    <text evidence="1">The sequence shown here is derived from an EMBL/GenBank/DDBJ whole genome shotgun (WGS) entry which is preliminary data.</text>
</comment>
<sequence>MTGDPAGDPNMWFTAEAMIWWSKGQPLSVPVVTTGPASQGANAGAIGAPGTVSLNQPLNYGASGGFRAALGGWFNPSHTIGFEMDLFTLGQQTAGFGVNDRSGSGNTVINEPVVGAPFVTQVSAPGVETGGVLINSTSDLWGADINGLFNLYRNDGWTVNLVGGFRYLQLDETVDIVANSSLFTNTNYTDNMGNTLVNAPPGSGVTIVDHFATRNQFYGGQAGVKFQYLVNRLSISGTTTLAIGATHESVNVNGFTNVNPINGPPVGLSGGNYATLQNGTYSTSKFAFAPGFQFNLGYQFTPFVRGTVGYNFLYISSVVRPGSQIDNTYDGVVHPLVPMTTSSFWSQGINLGVQMSF</sequence>
<gene>
    <name evidence="1" type="ORF">FRUB_10539</name>
</gene>
<dbReference type="InterPro" id="IPR011446">
    <property type="entry name" value="BBP7"/>
</dbReference>
<name>A0A225D7P6_9BACT</name>
<organism evidence="1 2">
    <name type="scientific">Fimbriiglobus ruber</name>
    <dbReference type="NCBI Taxonomy" id="1908690"/>
    <lineage>
        <taxon>Bacteria</taxon>
        <taxon>Pseudomonadati</taxon>
        <taxon>Planctomycetota</taxon>
        <taxon>Planctomycetia</taxon>
        <taxon>Gemmatales</taxon>
        <taxon>Gemmataceae</taxon>
        <taxon>Fimbriiglobus</taxon>
    </lineage>
</organism>
<evidence type="ECO:0000313" key="1">
    <source>
        <dbReference type="EMBL" id="OWK34568.1"/>
    </source>
</evidence>
<reference evidence="2" key="1">
    <citation type="submission" date="2017-06" db="EMBL/GenBank/DDBJ databases">
        <title>Genome analysis of Fimbriiglobus ruber SP5, the first member of the order Planctomycetales with confirmed chitinolytic capability.</title>
        <authorList>
            <person name="Ravin N.V."/>
            <person name="Rakitin A.L."/>
            <person name="Ivanova A.A."/>
            <person name="Beletsky A.V."/>
            <person name="Kulichevskaya I.S."/>
            <person name="Mardanov A.V."/>
            <person name="Dedysh S.N."/>
        </authorList>
    </citation>
    <scope>NUCLEOTIDE SEQUENCE [LARGE SCALE GENOMIC DNA]</scope>
    <source>
        <strain evidence="2">SP5</strain>
    </source>
</reference>
<proteinExistence type="predicted"/>
<evidence type="ECO:0000313" key="2">
    <source>
        <dbReference type="Proteomes" id="UP000214646"/>
    </source>
</evidence>
<dbReference type="Pfam" id="PF07585">
    <property type="entry name" value="BBP7"/>
    <property type="match status" value="1"/>
</dbReference>
<dbReference type="Proteomes" id="UP000214646">
    <property type="component" value="Unassembled WGS sequence"/>
</dbReference>
<keyword evidence="2" id="KW-1185">Reference proteome</keyword>
<accession>A0A225D7P6</accession>